<name>A0A9D1FFB0_9PROT</name>
<dbReference type="GO" id="GO:0016758">
    <property type="term" value="F:hexosyltransferase activity"/>
    <property type="evidence" value="ECO:0007669"/>
    <property type="project" value="UniProtKB-ARBA"/>
</dbReference>
<protein>
    <submittedName>
        <fullName evidence="2">Glycosyltransferase family 2 protein</fullName>
    </submittedName>
</protein>
<feature type="domain" description="Glycosyltransferase 2-like" evidence="1">
    <location>
        <begin position="5"/>
        <end position="175"/>
    </location>
</feature>
<dbReference type="EMBL" id="DVJI01000005">
    <property type="protein sequence ID" value="HIS70531.1"/>
    <property type="molecule type" value="Genomic_DNA"/>
</dbReference>
<reference evidence="2" key="1">
    <citation type="submission" date="2020-10" db="EMBL/GenBank/DDBJ databases">
        <authorList>
            <person name="Gilroy R."/>
        </authorList>
    </citation>
    <scope>NUCLEOTIDE SEQUENCE</scope>
    <source>
        <strain evidence="2">ChiGjej3B3-5194</strain>
    </source>
</reference>
<comment type="caution">
    <text evidence="2">The sequence shown here is derived from an EMBL/GenBank/DDBJ whole genome shotgun (WGS) entry which is preliminary data.</text>
</comment>
<gene>
    <name evidence="2" type="ORF">IAD02_00885</name>
</gene>
<dbReference type="PANTHER" id="PTHR22916">
    <property type="entry name" value="GLYCOSYLTRANSFERASE"/>
    <property type="match status" value="1"/>
</dbReference>
<accession>A0A9D1FFB0</accession>
<evidence type="ECO:0000313" key="3">
    <source>
        <dbReference type="Proteomes" id="UP000886742"/>
    </source>
</evidence>
<dbReference type="Proteomes" id="UP000886742">
    <property type="component" value="Unassembled WGS sequence"/>
</dbReference>
<sequence length="315" mass="36562">MPKVSVIIANYNNAKYLSDCLRSVATQSFTDFECIIVDDGSTDNSARIIRKFSRNDKRFIPVFQKNVGTSAARNRGLDMARGEYIAFLDSDDCFCPDALLMMYNLITQNNADMVGGGGAMVMEDFSLSNAKTQNFVNPPFKVYPNTIPALKHIATLGNIYRFVWVWRRMFRRSVIGNIRFDTNLYPGEDTCFILEIFPHAQRLVETPAMVVFHRMSSTAISAATFNQKSFSYIAPTMQRIRIIMDNLYPASFHKWFYKYYMDLVMEETVCRAMKFGRLHHQVADHLRPIYGTRILPTKYLPWLKRLIFWLFIKVY</sequence>
<evidence type="ECO:0000259" key="1">
    <source>
        <dbReference type="Pfam" id="PF00535"/>
    </source>
</evidence>
<dbReference type="InterPro" id="IPR029044">
    <property type="entry name" value="Nucleotide-diphossugar_trans"/>
</dbReference>
<dbReference type="Gene3D" id="3.90.550.10">
    <property type="entry name" value="Spore Coat Polysaccharide Biosynthesis Protein SpsA, Chain A"/>
    <property type="match status" value="1"/>
</dbReference>
<dbReference type="InterPro" id="IPR001173">
    <property type="entry name" value="Glyco_trans_2-like"/>
</dbReference>
<evidence type="ECO:0000313" key="2">
    <source>
        <dbReference type="EMBL" id="HIS70531.1"/>
    </source>
</evidence>
<dbReference type="PANTHER" id="PTHR22916:SF3">
    <property type="entry name" value="UDP-GLCNAC:BETAGAL BETA-1,3-N-ACETYLGLUCOSAMINYLTRANSFERASE-LIKE PROTEIN 1"/>
    <property type="match status" value="1"/>
</dbReference>
<dbReference type="CDD" id="cd00761">
    <property type="entry name" value="Glyco_tranf_GTA_type"/>
    <property type="match status" value="1"/>
</dbReference>
<reference evidence="2" key="2">
    <citation type="journal article" date="2021" name="PeerJ">
        <title>Extensive microbial diversity within the chicken gut microbiome revealed by metagenomics and culture.</title>
        <authorList>
            <person name="Gilroy R."/>
            <person name="Ravi A."/>
            <person name="Getino M."/>
            <person name="Pursley I."/>
            <person name="Horton D.L."/>
            <person name="Alikhan N.F."/>
            <person name="Baker D."/>
            <person name="Gharbi K."/>
            <person name="Hall N."/>
            <person name="Watson M."/>
            <person name="Adriaenssens E.M."/>
            <person name="Foster-Nyarko E."/>
            <person name="Jarju S."/>
            <person name="Secka A."/>
            <person name="Antonio M."/>
            <person name="Oren A."/>
            <person name="Chaudhuri R.R."/>
            <person name="La Ragione R."/>
            <person name="Hildebrand F."/>
            <person name="Pallen M.J."/>
        </authorList>
    </citation>
    <scope>NUCLEOTIDE SEQUENCE</scope>
    <source>
        <strain evidence="2">ChiGjej3B3-5194</strain>
    </source>
</reference>
<dbReference type="Pfam" id="PF00535">
    <property type="entry name" value="Glycos_transf_2"/>
    <property type="match status" value="1"/>
</dbReference>
<organism evidence="2 3">
    <name type="scientific">Candidatus Enterousia intestinigallinarum</name>
    <dbReference type="NCBI Taxonomy" id="2840790"/>
    <lineage>
        <taxon>Bacteria</taxon>
        <taxon>Pseudomonadati</taxon>
        <taxon>Pseudomonadota</taxon>
        <taxon>Alphaproteobacteria</taxon>
        <taxon>Candidatus Enterousia</taxon>
    </lineage>
</organism>
<dbReference type="AlphaFoldDB" id="A0A9D1FFB0"/>
<dbReference type="SUPFAM" id="SSF53448">
    <property type="entry name" value="Nucleotide-diphospho-sugar transferases"/>
    <property type="match status" value="1"/>
</dbReference>
<proteinExistence type="predicted"/>